<evidence type="ECO:0000259" key="2">
    <source>
        <dbReference type="Pfam" id="PF13443"/>
    </source>
</evidence>
<dbReference type="STRING" id="455193.SAMN05421805_10621"/>
<reference evidence="4 5" key="1">
    <citation type="submission" date="2016-10" db="EMBL/GenBank/DDBJ databases">
        <authorList>
            <person name="de Groot N.N."/>
        </authorList>
    </citation>
    <scope>NUCLEOTIDE SEQUENCE [LARGE SCALE GENOMIC DNA]</scope>
    <source>
        <strain evidence="4 5">CPCC 201259</strain>
    </source>
</reference>
<keyword evidence="4" id="KW-0238">DNA-binding</keyword>
<organism evidence="4 5">
    <name type="scientific">Saccharopolyspora antimicrobica</name>
    <dbReference type="NCBI Taxonomy" id="455193"/>
    <lineage>
        <taxon>Bacteria</taxon>
        <taxon>Bacillati</taxon>
        <taxon>Actinomycetota</taxon>
        <taxon>Actinomycetes</taxon>
        <taxon>Pseudonocardiales</taxon>
        <taxon>Pseudonocardiaceae</taxon>
        <taxon>Saccharopolyspora</taxon>
    </lineage>
</organism>
<gene>
    <name evidence="3" type="ORF">ATL45_4746</name>
    <name evidence="4" type="ORF">SAMN05421805_10621</name>
</gene>
<sequence>MYWNLRLVAARRGIFTKGELQRLLTERGYELSDATTSRLWSHQPHSVKLSELDGFCTVLGCGVNELLSRKPATIPVPGDAAPASSRARGGDQ</sequence>
<reference evidence="3 6" key="2">
    <citation type="submission" date="2018-10" db="EMBL/GenBank/DDBJ databases">
        <title>Sequencing the genomes of 1000 actinobacteria strains.</title>
        <authorList>
            <person name="Klenk H.-P."/>
        </authorList>
    </citation>
    <scope>NUCLEOTIDE SEQUENCE [LARGE SCALE GENOMIC DNA]</scope>
    <source>
        <strain evidence="3 6">DSM 45119</strain>
    </source>
</reference>
<dbReference type="GO" id="GO:0003677">
    <property type="term" value="F:DNA binding"/>
    <property type="evidence" value="ECO:0007669"/>
    <property type="project" value="UniProtKB-KW"/>
</dbReference>
<dbReference type="OrthoDB" id="3626437at2"/>
<dbReference type="RefSeq" id="WP_093153592.1">
    <property type="nucleotide sequence ID" value="NZ_FOUP01000006.1"/>
</dbReference>
<name>A0A1I5AVN5_9PSEU</name>
<evidence type="ECO:0000313" key="6">
    <source>
        <dbReference type="Proteomes" id="UP000270697"/>
    </source>
</evidence>
<proteinExistence type="predicted"/>
<dbReference type="Proteomes" id="UP000270697">
    <property type="component" value="Unassembled WGS sequence"/>
</dbReference>
<evidence type="ECO:0000313" key="3">
    <source>
        <dbReference type="EMBL" id="RKT86380.1"/>
    </source>
</evidence>
<evidence type="ECO:0000256" key="1">
    <source>
        <dbReference type="SAM" id="MobiDB-lite"/>
    </source>
</evidence>
<feature type="domain" description="HTH cro/C1-type" evidence="2">
    <location>
        <begin position="4"/>
        <end position="71"/>
    </location>
</feature>
<dbReference type="AlphaFoldDB" id="A0A1I5AVN5"/>
<accession>A0A1I5AVN5</accession>
<dbReference type="EMBL" id="FOUP01000006">
    <property type="protein sequence ID" value="SFN66450.1"/>
    <property type="molecule type" value="Genomic_DNA"/>
</dbReference>
<dbReference type="InterPro" id="IPR001387">
    <property type="entry name" value="Cro/C1-type_HTH"/>
</dbReference>
<feature type="region of interest" description="Disordered" evidence="1">
    <location>
        <begin position="72"/>
        <end position="92"/>
    </location>
</feature>
<dbReference type="Proteomes" id="UP000199398">
    <property type="component" value="Unassembled WGS sequence"/>
</dbReference>
<evidence type="ECO:0000313" key="4">
    <source>
        <dbReference type="EMBL" id="SFN66450.1"/>
    </source>
</evidence>
<protein>
    <submittedName>
        <fullName evidence="3">DNA-binding Xre family transcriptional regulator</fullName>
    </submittedName>
    <submittedName>
        <fullName evidence="4">DNA-binding transcriptional regulator, XRE family</fullName>
    </submittedName>
</protein>
<dbReference type="EMBL" id="RBXX01000002">
    <property type="protein sequence ID" value="RKT86380.1"/>
    <property type="molecule type" value="Genomic_DNA"/>
</dbReference>
<evidence type="ECO:0000313" key="5">
    <source>
        <dbReference type="Proteomes" id="UP000199398"/>
    </source>
</evidence>
<dbReference type="Pfam" id="PF13443">
    <property type="entry name" value="HTH_26"/>
    <property type="match status" value="1"/>
</dbReference>
<keyword evidence="6" id="KW-1185">Reference proteome</keyword>